<evidence type="ECO:0000259" key="3">
    <source>
        <dbReference type="PROSITE" id="PS50977"/>
    </source>
</evidence>
<dbReference type="Pfam" id="PF00440">
    <property type="entry name" value="TetR_N"/>
    <property type="match status" value="1"/>
</dbReference>
<organism evidence="4 5">
    <name type="scientific">Agromyces ramosus</name>
    <dbReference type="NCBI Taxonomy" id="33879"/>
    <lineage>
        <taxon>Bacteria</taxon>
        <taxon>Bacillati</taxon>
        <taxon>Actinomycetota</taxon>
        <taxon>Actinomycetes</taxon>
        <taxon>Micrococcales</taxon>
        <taxon>Microbacteriaceae</taxon>
        <taxon>Agromyces</taxon>
    </lineage>
</organism>
<name>A0A4Q7M887_9MICO</name>
<accession>A0A4Q7M887</accession>
<dbReference type="InterPro" id="IPR009057">
    <property type="entry name" value="Homeodomain-like_sf"/>
</dbReference>
<dbReference type="Gene3D" id="1.10.357.10">
    <property type="entry name" value="Tetracycline Repressor, domain 2"/>
    <property type="match status" value="1"/>
</dbReference>
<dbReference type="PROSITE" id="PS50977">
    <property type="entry name" value="HTH_TETR_2"/>
    <property type="match status" value="1"/>
</dbReference>
<comment type="caution">
    <text evidence="4">The sequence shown here is derived from an EMBL/GenBank/DDBJ whole genome shotgun (WGS) entry which is preliminary data.</text>
</comment>
<protein>
    <submittedName>
        <fullName evidence="4">TetR family transcriptional regulator</fullName>
    </submittedName>
</protein>
<evidence type="ECO:0000256" key="1">
    <source>
        <dbReference type="ARBA" id="ARBA00023125"/>
    </source>
</evidence>
<evidence type="ECO:0000313" key="5">
    <source>
        <dbReference type="Proteomes" id="UP000293289"/>
    </source>
</evidence>
<dbReference type="GO" id="GO:0003677">
    <property type="term" value="F:DNA binding"/>
    <property type="evidence" value="ECO:0007669"/>
    <property type="project" value="UniProtKB-UniRule"/>
</dbReference>
<dbReference type="AlphaFoldDB" id="A0A4Q7M887"/>
<dbReference type="EMBL" id="SGWY01000005">
    <property type="protein sequence ID" value="RZS63347.1"/>
    <property type="molecule type" value="Genomic_DNA"/>
</dbReference>
<keyword evidence="5" id="KW-1185">Reference proteome</keyword>
<reference evidence="4 5" key="1">
    <citation type="submission" date="2019-02" db="EMBL/GenBank/DDBJ databases">
        <title>Genomic Encyclopedia of Type Strains, Phase IV (KMG-IV): sequencing the most valuable type-strain genomes for metagenomic binning, comparative biology and taxonomic classification.</title>
        <authorList>
            <person name="Goeker M."/>
        </authorList>
    </citation>
    <scope>NUCLEOTIDE SEQUENCE [LARGE SCALE GENOMIC DNA]</scope>
    <source>
        <strain evidence="4 5">DSM 43045</strain>
    </source>
</reference>
<keyword evidence="1 2" id="KW-0238">DNA-binding</keyword>
<evidence type="ECO:0000256" key="2">
    <source>
        <dbReference type="PROSITE-ProRule" id="PRU00335"/>
    </source>
</evidence>
<evidence type="ECO:0000313" key="4">
    <source>
        <dbReference type="EMBL" id="RZS63347.1"/>
    </source>
</evidence>
<gene>
    <name evidence="4" type="ORF">EV187_3662</name>
</gene>
<proteinExistence type="predicted"/>
<dbReference type="SUPFAM" id="SSF46689">
    <property type="entry name" value="Homeodomain-like"/>
    <property type="match status" value="1"/>
</dbReference>
<feature type="domain" description="HTH tetR-type" evidence="3">
    <location>
        <begin position="2"/>
        <end position="62"/>
    </location>
</feature>
<dbReference type="RefSeq" id="WP_130354508.1">
    <property type="nucleotide sequence ID" value="NZ_SGWY01000005.1"/>
</dbReference>
<dbReference type="OrthoDB" id="3218408at2"/>
<feature type="DNA-binding region" description="H-T-H motif" evidence="2">
    <location>
        <begin position="25"/>
        <end position="44"/>
    </location>
</feature>
<dbReference type="InterPro" id="IPR001647">
    <property type="entry name" value="HTH_TetR"/>
</dbReference>
<dbReference type="Proteomes" id="UP000293289">
    <property type="component" value="Unassembled WGS sequence"/>
</dbReference>
<sequence length="186" mass="19664">MRTTRARWLDEGLEVLAADGVDGLRIDRLAARLGVTKGSFHHHFAGIADYRRALLAHYEAQTRAALAEAIATGGDAGTRTTLAWLTTLVAEDGATLRRPELDAAVRAWAHGDPEARATQARIDDAAIAALQATWRPAVGSDAAARTAALVPYLVSLGAAAMVPPVEAAELHAVYRLLLESVPADEA</sequence>